<gene>
    <name evidence="1" type="ORF">B9G98_00814</name>
</gene>
<organism evidence="1 2">
    <name type="scientific">Wickerhamiella sorbophila</name>
    <dbReference type="NCBI Taxonomy" id="45607"/>
    <lineage>
        <taxon>Eukaryota</taxon>
        <taxon>Fungi</taxon>
        <taxon>Dikarya</taxon>
        <taxon>Ascomycota</taxon>
        <taxon>Saccharomycotina</taxon>
        <taxon>Dipodascomycetes</taxon>
        <taxon>Dipodascales</taxon>
        <taxon>Trichomonascaceae</taxon>
        <taxon>Wickerhamiella</taxon>
    </lineage>
</organism>
<dbReference type="AlphaFoldDB" id="A0A2T0FDW3"/>
<evidence type="ECO:0000313" key="1">
    <source>
        <dbReference type="EMBL" id="PRT53194.1"/>
    </source>
</evidence>
<keyword evidence="2" id="KW-1185">Reference proteome</keyword>
<reference evidence="1 2" key="1">
    <citation type="submission" date="2017-04" db="EMBL/GenBank/DDBJ databases">
        <title>Genome sequencing of [Candida] sorbophila.</title>
        <authorList>
            <person name="Ahn J.O."/>
        </authorList>
    </citation>
    <scope>NUCLEOTIDE SEQUENCE [LARGE SCALE GENOMIC DNA]</scope>
    <source>
        <strain evidence="1 2">DS02</strain>
    </source>
</reference>
<protein>
    <submittedName>
        <fullName evidence="1">Uncharacterized protein</fullName>
    </submittedName>
</protein>
<dbReference type="RefSeq" id="XP_024663140.1">
    <property type="nucleotide sequence ID" value="XM_024807372.1"/>
</dbReference>
<proteinExistence type="predicted"/>
<sequence>MRWAVRQAFLKRPCLVLPPQRRSSNLYEVLSLSLGVKSEQEERLQALLTRDPADSKNIRRVQQHVQIMAKSTENKSDLIRKFSVDHKPFAGPISAAIMLELISQRSPQLASAYQALVERLGHPSGDFLCAILTAGIIDTQQSYIPCVLDFVVKIPDYLLSDLADVWMPRWLELGVPSANLDLLIKAAARRGVIPNHSNGYKALNSQLQKPIQVLEYVMAVRNYLSGLGTRQVVPQLEEAFLVLIARKIRILPPQMHPEKVLAELVNEIKRLRPLPGRSAVLGARFWATGKKLSLEDPSRPIPTTIDQCYEEMNVLVASWKSGERSPKTPRRVAQLYAQILSRYALYDPNSLEVVYAEADTTCNQLFEAASAGNRRRRWLTSVLSTFVHAGQYKRAVKYTPDVQRTKTPYLWGLAVISLAKTGHLDHAWDLTETAVTTLRASLPSKVGVVLLQQLMHEKSPLDLGSCLTKLHGYNMTFSDMQLAQILHFAGSGGSSYRWSDLRAVLFSMTDVLLDRNNQLRTSVGGYHWRRPHNVLGEACLKELVLWGFLKAPLQPWCSIDLMKELKSRGVAISPSTVQAAVSSALKDLQNSKGEAVRIRQQCPHNISMISEQYAKLIEELF</sequence>
<evidence type="ECO:0000313" key="2">
    <source>
        <dbReference type="Proteomes" id="UP000238350"/>
    </source>
</evidence>
<dbReference type="Proteomes" id="UP000238350">
    <property type="component" value="Unassembled WGS sequence"/>
</dbReference>
<comment type="caution">
    <text evidence="1">The sequence shown here is derived from an EMBL/GenBank/DDBJ whole genome shotgun (WGS) entry which is preliminary data.</text>
</comment>
<name>A0A2T0FDW3_9ASCO</name>
<dbReference type="GeneID" id="36514563"/>
<dbReference type="EMBL" id="NDIQ01000001">
    <property type="protein sequence ID" value="PRT53194.1"/>
    <property type="molecule type" value="Genomic_DNA"/>
</dbReference>
<accession>A0A2T0FDW3</accession>